<keyword evidence="3" id="KW-1185">Reference proteome</keyword>
<comment type="caution">
    <text evidence="2">The sequence shown here is derived from an EMBL/GenBank/DDBJ whole genome shotgun (WGS) entry which is preliminary data.</text>
</comment>
<name>A0A444ZL95_ARAHY</name>
<evidence type="ECO:0008006" key="4">
    <source>
        <dbReference type="Google" id="ProtNLM"/>
    </source>
</evidence>
<organism evidence="2 3">
    <name type="scientific">Arachis hypogaea</name>
    <name type="common">Peanut</name>
    <dbReference type="NCBI Taxonomy" id="3818"/>
    <lineage>
        <taxon>Eukaryota</taxon>
        <taxon>Viridiplantae</taxon>
        <taxon>Streptophyta</taxon>
        <taxon>Embryophyta</taxon>
        <taxon>Tracheophyta</taxon>
        <taxon>Spermatophyta</taxon>
        <taxon>Magnoliopsida</taxon>
        <taxon>eudicotyledons</taxon>
        <taxon>Gunneridae</taxon>
        <taxon>Pentapetalae</taxon>
        <taxon>rosids</taxon>
        <taxon>fabids</taxon>
        <taxon>Fabales</taxon>
        <taxon>Fabaceae</taxon>
        <taxon>Papilionoideae</taxon>
        <taxon>50 kb inversion clade</taxon>
        <taxon>dalbergioids sensu lato</taxon>
        <taxon>Dalbergieae</taxon>
        <taxon>Pterocarpus clade</taxon>
        <taxon>Arachis</taxon>
    </lineage>
</organism>
<evidence type="ECO:0000256" key="1">
    <source>
        <dbReference type="SAM" id="MobiDB-lite"/>
    </source>
</evidence>
<feature type="region of interest" description="Disordered" evidence="1">
    <location>
        <begin position="180"/>
        <end position="199"/>
    </location>
</feature>
<dbReference type="InterPro" id="IPR038765">
    <property type="entry name" value="Papain-like_cys_pep_sf"/>
</dbReference>
<gene>
    <name evidence="2" type="ORF">Ahy_B04g071669</name>
</gene>
<dbReference type="AlphaFoldDB" id="A0A444ZL95"/>
<protein>
    <recommendedName>
        <fullName evidence="4">Ubiquitin-like protease family profile domain-containing protein</fullName>
    </recommendedName>
</protein>
<sequence length="199" mass="23265">MRQHGHGSPFTFYTHTGWQMTSEDMPKCMDISFWPPPGMQFFGHELVIPAYVFDEGLDQSEILVQNDHCVGNKEALWTLRPGEDIVDDVINLVVAMLTAGKDQHRWWLPTTFFIYIPLHIGHRWYLMILDMWEEKLEVIDSTQMALAIDLVMDSHNPITKKVTERDMRYWNRSNRTSYKKKKRQVKKAISPMGPLSPSL</sequence>
<dbReference type="Gene3D" id="3.40.395.10">
    <property type="entry name" value="Adenoviral Proteinase, Chain A"/>
    <property type="match status" value="1"/>
</dbReference>
<reference evidence="2 3" key="1">
    <citation type="submission" date="2019-01" db="EMBL/GenBank/DDBJ databases">
        <title>Sequencing of cultivated peanut Arachis hypogaea provides insights into genome evolution and oil improvement.</title>
        <authorList>
            <person name="Chen X."/>
        </authorList>
    </citation>
    <scope>NUCLEOTIDE SEQUENCE [LARGE SCALE GENOMIC DNA]</scope>
    <source>
        <strain evidence="3">cv. Fuhuasheng</strain>
        <tissue evidence="2">Leaves</tissue>
    </source>
</reference>
<dbReference type="SUPFAM" id="SSF54001">
    <property type="entry name" value="Cysteine proteinases"/>
    <property type="match status" value="1"/>
</dbReference>
<evidence type="ECO:0000313" key="2">
    <source>
        <dbReference type="EMBL" id="RYR14945.1"/>
    </source>
</evidence>
<dbReference type="EMBL" id="SDMP01000014">
    <property type="protein sequence ID" value="RYR14945.1"/>
    <property type="molecule type" value="Genomic_DNA"/>
</dbReference>
<evidence type="ECO:0000313" key="3">
    <source>
        <dbReference type="Proteomes" id="UP000289738"/>
    </source>
</evidence>
<accession>A0A444ZL95</accession>
<proteinExistence type="predicted"/>
<dbReference type="Proteomes" id="UP000289738">
    <property type="component" value="Chromosome B04"/>
</dbReference>